<dbReference type="Proteomes" id="UP000775129">
    <property type="component" value="Unassembled WGS sequence"/>
</dbReference>
<comment type="caution">
    <text evidence="2">The sequence shown here is derived from an EMBL/GenBank/DDBJ whole genome shotgun (WGS) entry which is preliminary data.</text>
</comment>
<dbReference type="Pfam" id="PF04954">
    <property type="entry name" value="SIP"/>
    <property type="match status" value="1"/>
</dbReference>
<dbReference type="EMBL" id="DYWO01000021">
    <property type="protein sequence ID" value="HJF48281.1"/>
    <property type="molecule type" value="Genomic_DNA"/>
</dbReference>
<dbReference type="Gene3D" id="3.40.50.80">
    <property type="entry name" value="Nucleotide-binding domain of ferredoxin-NADP reductase (FNR) module"/>
    <property type="match status" value="1"/>
</dbReference>
<accession>A0A921KQY6</accession>
<gene>
    <name evidence="2" type="ORF">K8W24_00530</name>
</gene>
<sequence length="130" mass="14437">MSPIPLRHLLIGDEHDLPLLGALLRTLPRDTVGELVLELPDERRPLLPTPPGVTTRHLVLGRGWRRGDRACAALEACTEEWLLEEHLGAEAHAIFVGLAHNPKVAALCERLAAQHPTLHMHRPSHTHSVR</sequence>
<dbReference type="InterPro" id="IPR039261">
    <property type="entry name" value="FNR_nucleotide-bd"/>
</dbReference>
<dbReference type="AlphaFoldDB" id="A0A921KQY6"/>
<organism evidence="2 3">
    <name type="scientific">Brachybacterium paraconglomeratum</name>
    <dbReference type="NCBI Taxonomy" id="173362"/>
    <lineage>
        <taxon>Bacteria</taxon>
        <taxon>Bacillati</taxon>
        <taxon>Actinomycetota</taxon>
        <taxon>Actinomycetes</taxon>
        <taxon>Micrococcales</taxon>
        <taxon>Dermabacteraceae</taxon>
        <taxon>Brachybacterium</taxon>
    </lineage>
</organism>
<protein>
    <submittedName>
        <fullName evidence="2">SIP domain-containing protein</fullName>
    </submittedName>
</protein>
<evidence type="ECO:0000259" key="1">
    <source>
        <dbReference type="Pfam" id="PF04954"/>
    </source>
</evidence>
<feature type="domain" description="SIP-like Rossmann fold" evidence="1">
    <location>
        <begin position="7"/>
        <end position="76"/>
    </location>
</feature>
<reference evidence="2" key="2">
    <citation type="submission" date="2021-09" db="EMBL/GenBank/DDBJ databases">
        <authorList>
            <person name="Gilroy R."/>
        </authorList>
    </citation>
    <scope>NUCLEOTIDE SEQUENCE</scope>
    <source>
        <strain evidence="2">1647</strain>
    </source>
</reference>
<reference evidence="2" key="1">
    <citation type="journal article" date="2021" name="PeerJ">
        <title>Extensive microbial diversity within the chicken gut microbiome revealed by metagenomics and culture.</title>
        <authorList>
            <person name="Gilroy R."/>
            <person name="Ravi A."/>
            <person name="Getino M."/>
            <person name="Pursley I."/>
            <person name="Horton D.L."/>
            <person name="Alikhan N.F."/>
            <person name="Baker D."/>
            <person name="Gharbi K."/>
            <person name="Hall N."/>
            <person name="Watson M."/>
            <person name="Adriaenssens E.M."/>
            <person name="Foster-Nyarko E."/>
            <person name="Jarju S."/>
            <person name="Secka A."/>
            <person name="Antonio M."/>
            <person name="Oren A."/>
            <person name="Chaudhuri R.R."/>
            <person name="La Ragione R."/>
            <person name="Hildebrand F."/>
            <person name="Pallen M.J."/>
        </authorList>
    </citation>
    <scope>NUCLEOTIDE SEQUENCE</scope>
    <source>
        <strain evidence="2">1647</strain>
    </source>
</reference>
<evidence type="ECO:0000313" key="3">
    <source>
        <dbReference type="Proteomes" id="UP000775129"/>
    </source>
</evidence>
<name>A0A921KQY6_9MICO</name>
<dbReference type="InterPro" id="IPR007037">
    <property type="entry name" value="SIP_rossman_dom"/>
</dbReference>
<evidence type="ECO:0000313" key="2">
    <source>
        <dbReference type="EMBL" id="HJF48281.1"/>
    </source>
</evidence>
<proteinExistence type="predicted"/>